<dbReference type="EMBL" id="CP069102">
    <property type="protein sequence ID" value="QSS49998.1"/>
    <property type="molecule type" value="Genomic_DNA"/>
</dbReference>
<dbReference type="VEuPathDB" id="FungiDB:I7I53_10538"/>
<dbReference type="AlphaFoldDB" id="A0A8A1L6I0"/>
<sequence>MCTNMYYSAFSVAGSGYHGTSSSQSIRGFSPIPLSSRVLYPLFKLRRLQHDDPYFDSVCLLFIRLL</sequence>
<organism evidence="1 2">
    <name type="scientific">Ajellomyces capsulatus (strain H88)</name>
    <name type="common">Darling's disease fungus</name>
    <name type="synonym">Histoplasma capsulatum</name>
    <dbReference type="NCBI Taxonomy" id="544711"/>
    <lineage>
        <taxon>Eukaryota</taxon>
        <taxon>Fungi</taxon>
        <taxon>Dikarya</taxon>
        <taxon>Ascomycota</taxon>
        <taxon>Pezizomycotina</taxon>
        <taxon>Eurotiomycetes</taxon>
        <taxon>Eurotiomycetidae</taxon>
        <taxon>Onygenales</taxon>
        <taxon>Ajellomycetaceae</taxon>
        <taxon>Histoplasma</taxon>
    </lineage>
</organism>
<dbReference type="Proteomes" id="UP000663419">
    <property type="component" value="Chromosome 1"/>
</dbReference>
<protein>
    <submittedName>
        <fullName evidence="1">Uncharacterized protein</fullName>
    </submittedName>
</protein>
<proteinExistence type="predicted"/>
<evidence type="ECO:0000313" key="1">
    <source>
        <dbReference type="EMBL" id="QSS49998.1"/>
    </source>
</evidence>
<accession>A0A8A1L6I0</accession>
<evidence type="ECO:0000313" key="2">
    <source>
        <dbReference type="Proteomes" id="UP000663419"/>
    </source>
</evidence>
<reference evidence="1" key="1">
    <citation type="submission" date="2021-01" db="EMBL/GenBank/DDBJ databases">
        <title>Chromosome-level genome assembly of a human fungal pathogen reveals clustering of transcriptionally co-regulated genes.</title>
        <authorList>
            <person name="Voorhies M."/>
            <person name="Cohen S."/>
            <person name="Shea T.P."/>
            <person name="Petrus S."/>
            <person name="Munoz J.F."/>
            <person name="Poplawski S."/>
            <person name="Goldman W.E."/>
            <person name="Michael T."/>
            <person name="Cuomo C.A."/>
            <person name="Sil A."/>
            <person name="Beyhan S."/>
        </authorList>
    </citation>
    <scope>NUCLEOTIDE SEQUENCE</scope>
    <source>
        <strain evidence="1">H88</strain>
    </source>
</reference>
<gene>
    <name evidence="1" type="ORF">I7I53_10538</name>
</gene>
<name>A0A8A1L6I0_AJEC8</name>